<comment type="caution">
    <text evidence="2">The sequence shown here is derived from an EMBL/GenBank/DDBJ whole genome shotgun (WGS) entry which is preliminary data.</text>
</comment>
<evidence type="ECO:0008006" key="4">
    <source>
        <dbReference type="Google" id="ProtNLM"/>
    </source>
</evidence>
<feature type="signal peptide" evidence="1">
    <location>
        <begin position="1"/>
        <end position="27"/>
    </location>
</feature>
<reference evidence="2 3" key="1">
    <citation type="submission" date="2020-04" db="EMBL/GenBank/DDBJ databases">
        <title>Flammeovirga sp. SR4, a novel species isolated from seawater.</title>
        <authorList>
            <person name="Wang X."/>
        </authorList>
    </citation>
    <scope>NUCLEOTIDE SEQUENCE [LARGE SCALE GENOMIC DNA]</scope>
    <source>
        <strain evidence="2 3">ATCC 23126</strain>
    </source>
</reference>
<protein>
    <recommendedName>
        <fullName evidence="4">Lipoprotein</fullName>
    </recommendedName>
</protein>
<name>A0A7X9RT28_9BACT</name>
<gene>
    <name evidence="2" type="ORF">HHU12_01980</name>
</gene>
<accession>A0A7X9RT28</accession>
<sequence>MTFSSQFKQLGKVALACGLATSLVACGGSSETAQKKEEAKKEIAAQKATKADFNIILNNAPEPTAIPVLLERSGAEFDATLLNKRESATSYTLTEASSALNFGVYLSDIAYLSAFGKAQEAIDYFTTAKTLSDKLGISQAMGEDLSEKLEKSLSDKEAMLKVISSSEGKVKQFLNTNSQYDVAALIVTGTTLEALHISLGLVHNAPADLPEAARDALLVDLMSSIAKQRSSIDAIVEILAPLQNGGDKAVEYAKAFKALQAEYDKLNFDEKLKDNKGGYQLKADDLKGISTIVEKLRTMTVSE</sequence>
<dbReference type="Proteomes" id="UP000576082">
    <property type="component" value="Unassembled WGS sequence"/>
</dbReference>
<proteinExistence type="predicted"/>
<feature type="chain" id="PRO_5030982786" description="Lipoprotein" evidence="1">
    <location>
        <begin position="28"/>
        <end position="303"/>
    </location>
</feature>
<dbReference type="RefSeq" id="WP_169654472.1">
    <property type="nucleotide sequence ID" value="NZ_JABANE010000003.1"/>
</dbReference>
<keyword evidence="1" id="KW-0732">Signal</keyword>
<evidence type="ECO:0000256" key="1">
    <source>
        <dbReference type="SAM" id="SignalP"/>
    </source>
</evidence>
<organism evidence="2 3">
    <name type="scientific">Flammeovirga aprica JL-4</name>
    <dbReference type="NCBI Taxonomy" id="694437"/>
    <lineage>
        <taxon>Bacteria</taxon>
        <taxon>Pseudomonadati</taxon>
        <taxon>Bacteroidota</taxon>
        <taxon>Cytophagia</taxon>
        <taxon>Cytophagales</taxon>
        <taxon>Flammeovirgaceae</taxon>
        <taxon>Flammeovirga</taxon>
    </lineage>
</organism>
<dbReference type="AlphaFoldDB" id="A0A7X9RT28"/>
<evidence type="ECO:0000313" key="3">
    <source>
        <dbReference type="Proteomes" id="UP000576082"/>
    </source>
</evidence>
<keyword evidence="3" id="KW-1185">Reference proteome</keyword>
<dbReference type="EMBL" id="JABANE010000003">
    <property type="protein sequence ID" value="NME66722.1"/>
    <property type="molecule type" value="Genomic_DNA"/>
</dbReference>
<evidence type="ECO:0000313" key="2">
    <source>
        <dbReference type="EMBL" id="NME66722.1"/>
    </source>
</evidence>